<evidence type="ECO:0000313" key="5">
    <source>
        <dbReference type="EMBL" id="KJL41659.1"/>
    </source>
</evidence>
<dbReference type="GO" id="GO:0005829">
    <property type="term" value="C:cytosol"/>
    <property type="evidence" value="ECO:0007669"/>
    <property type="project" value="TreeGrafter"/>
</dbReference>
<dbReference type="AlphaFoldDB" id="A0A0M2HAH2"/>
<dbReference type="Pfam" id="PF00232">
    <property type="entry name" value="Glyco_hydro_1"/>
    <property type="match status" value="1"/>
</dbReference>
<keyword evidence="6" id="KW-1185">Reference proteome</keyword>
<dbReference type="PATRIC" id="fig|69370.6.peg.2936"/>
<accession>A0A0M2HAH2</accession>
<comment type="similarity">
    <text evidence="1 4">Belongs to the glycosyl hydrolase 1 family.</text>
</comment>
<proteinExistence type="inferred from homology"/>
<evidence type="ECO:0000256" key="4">
    <source>
        <dbReference type="RuleBase" id="RU003690"/>
    </source>
</evidence>
<organism evidence="5 6">
    <name type="scientific">Microbacterium trichothecenolyticum</name>
    <name type="common">Aureobacterium trichothecenolyticum</name>
    <dbReference type="NCBI Taxonomy" id="69370"/>
    <lineage>
        <taxon>Bacteria</taxon>
        <taxon>Bacillati</taxon>
        <taxon>Actinomycetota</taxon>
        <taxon>Actinomycetes</taxon>
        <taxon>Micrococcales</taxon>
        <taxon>Microbacteriaceae</taxon>
        <taxon>Microbacterium</taxon>
    </lineage>
</organism>
<dbReference type="InterPro" id="IPR017853">
    <property type="entry name" value="GH"/>
</dbReference>
<dbReference type="PANTHER" id="PTHR10353:SF36">
    <property type="entry name" value="LP05116P"/>
    <property type="match status" value="1"/>
</dbReference>
<dbReference type="PANTHER" id="PTHR10353">
    <property type="entry name" value="GLYCOSYL HYDROLASE"/>
    <property type="match status" value="1"/>
</dbReference>
<sequence>MSITDSEFLWGVATAGHQVEGDNVDSDVWFLENTTPSLFRERSGPACRNYQRWEEDLDIVVGLGLSAYRFSVEWSRIEPARGEVSSDALDHYERLVDGCLARGLALLVTFNHFVAPRWFLAAGSWLADDAADLYADQCARVMDRFGDRLAVTFNEPNLEQFLHSTGRLSRLARRREDRDARRRHAARRL</sequence>
<dbReference type="InterPro" id="IPR001360">
    <property type="entry name" value="Glyco_hydro_1"/>
</dbReference>
<dbReference type="GO" id="GO:0008422">
    <property type="term" value="F:beta-glucosidase activity"/>
    <property type="evidence" value="ECO:0007669"/>
    <property type="project" value="UniProtKB-EC"/>
</dbReference>
<dbReference type="GO" id="GO:0016052">
    <property type="term" value="P:carbohydrate catabolic process"/>
    <property type="evidence" value="ECO:0007669"/>
    <property type="project" value="TreeGrafter"/>
</dbReference>
<dbReference type="EMBL" id="JYJA01000037">
    <property type="protein sequence ID" value="KJL41659.1"/>
    <property type="molecule type" value="Genomic_DNA"/>
</dbReference>
<evidence type="ECO:0000256" key="3">
    <source>
        <dbReference type="ARBA" id="ARBA00023295"/>
    </source>
</evidence>
<reference evidence="5 6" key="1">
    <citation type="submission" date="2015-02" db="EMBL/GenBank/DDBJ databases">
        <title>Draft genome sequences of ten Microbacterium spp. with emphasis on heavy metal contaminated environments.</title>
        <authorList>
            <person name="Corretto E."/>
        </authorList>
    </citation>
    <scope>NUCLEOTIDE SEQUENCE [LARGE SCALE GENOMIC DNA]</scope>
    <source>
        <strain evidence="5 6">DSM 8608</strain>
    </source>
</reference>
<comment type="caution">
    <text evidence="5">The sequence shown here is derived from an EMBL/GenBank/DDBJ whole genome shotgun (WGS) entry which is preliminary data.</text>
</comment>
<dbReference type="Proteomes" id="UP000034098">
    <property type="component" value="Unassembled WGS sequence"/>
</dbReference>
<keyword evidence="2 5" id="KW-0378">Hydrolase</keyword>
<dbReference type="RefSeq" id="WP_211255941.1">
    <property type="nucleotide sequence ID" value="NZ_JYJA01000037.1"/>
</dbReference>
<dbReference type="EC" id="3.2.1.21" evidence="5"/>
<protein>
    <submittedName>
        <fullName evidence="5">Beta-glucosidase A</fullName>
        <ecNumber evidence="5">3.2.1.21</ecNumber>
    </submittedName>
</protein>
<evidence type="ECO:0000256" key="1">
    <source>
        <dbReference type="ARBA" id="ARBA00010838"/>
    </source>
</evidence>
<evidence type="ECO:0000256" key="2">
    <source>
        <dbReference type="ARBA" id="ARBA00022801"/>
    </source>
</evidence>
<dbReference type="Gene3D" id="3.20.20.80">
    <property type="entry name" value="Glycosidases"/>
    <property type="match status" value="1"/>
</dbReference>
<keyword evidence="3 5" id="KW-0326">Glycosidase</keyword>
<evidence type="ECO:0000313" key="6">
    <source>
        <dbReference type="Proteomes" id="UP000034098"/>
    </source>
</evidence>
<name>A0A0M2HAH2_MICTR</name>
<gene>
    <name evidence="5" type="primary">bglA_2</name>
    <name evidence="5" type="ORF">RS82_02889</name>
</gene>
<dbReference type="SUPFAM" id="SSF51445">
    <property type="entry name" value="(Trans)glycosidases"/>
    <property type="match status" value="1"/>
</dbReference>